<dbReference type="InterPro" id="IPR043143">
    <property type="entry name" value="Mal/L-sulf/L-lact_DH-like_NADP"/>
</dbReference>
<dbReference type="InterPro" id="IPR043144">
    <property type="entry name" value="Mal/L-sulf/L-lact_DH-like_ah"/>
</dbReference>
<evidence type="ECO:0000313" key="3">
    <source>
        <dbReference type="EMBL" id="SVE07625.1"/>
    </source>
</evidence>
<organism evidence="3">
    <name type="scientific">marine metagenome</name>
    <dbReference type="NCBI Taxonomy" id="408172"/>
    <lineage>
        <taxon>unclassified sequences</taxon>
        <taxon>metagenomes</taxon>
        <taxon>ecological metagenomes</taxon>
    </lineage>
</organism>
<sequence>MPRFHAEDLKRLGLEFFTHVGVPADEAQLVADHMVDAGLLGHDTHSVLRFPQYTNMVRDGQVKPGAPLEILQEKDGVIQVSGGWNYGPVTATRVAELAIERARSRPLVAVTVKDCNHVARLGRFADIVARQGNLIVLLCANGHGADLAVAPY</sequence>
<evidence type="ECO:0000256" key="2">
    <source>
        <dbReference type="ARBA" id="ARBA00023002"/>
    </source>
</evidence>
<dbReference type="GO" id="GO:0016491">
    <property type="term" value="F:oxidoreductase activity"/>
    <property type="evidence" value="ECO:0007669"/>
    <property type="project" value="UniProtKB-KW"/>
</dbReference>
<accession>A0A383AKB4</accession>
<dbReference type="PANTHER" id="PTHR11091:SF0">
    <property type="entry name" value="MALATE DEHYDROGENASE"/>
    <property type="match status" value="1"/>
</dbReference>
<feature type="non-terminal residue" evidence="3">
    <location>
        <position position="152"/>
    </location>
</feature>
<keyword evidence="2" id="KW-0560">Oxidoreductase</keyword>
<dbReference type="SUPFAM" id="SSF89733">
    <property type="entry name" value="L-sulfolactate dehydrogenase-like"/>
    <property type="match status" value="1"/>
</dbReference>
<name>A0A383AKB4_9ZZZZ</name>
<dbReference type="AlphaFoldDB" id="A0A383AKB4"/>
<gene>
    <name evidence="3" type="ORF">METZ01_LOCUS460479</name>
</gene>
<evidence type="ECO:0000256" key="1">
    <source>
        <dbReference type="ARBA" id="ARBA00006056"/>
    </source>
</evidence>
<reference evidence="3" key="1">
    <citation type="submission" date="2018-05" db="EMBL/GenBank/DDBJ databases">
        <authorList>
            <person name="Lanie J.A."/>
            <person name="Ng W.-L."/>
            <person name="Kazmierczak K.M."/>
            <person name="Andrzejewski T.M."/>
            <person name="Davidsen T.M."/>
            <person name="Wayne K.J."/>
            <person name="Tettelin H."/>
            <person name="Glass J.I."/>
            <person name="Rusch D."/>
            <person name="Podicherti R."/>
            <person name="Tsui H.-C.T."/>
            <person name="Winkler M.E."/>
        </authorList>
    </citation>
    <scope>NUCLEOTIDE SEQUENCE</scope>
</reference>
<evidence type="ECO:0008006" key="4">
    <source>
        <dbReference type="Google" id="ProtNLM"/>
    </source>
</evidence>
<proteinExistence type="inferred from homology"/>
<comment type="similarity">
    <text evidence="1">Belongs to the LDH2/MDH2 oxidoreductase family.</text>
</comment>
<dbReference type="Gene3D" id="3.30.1370.60">
    <property type="entry name" value="Hypothetical oxidoreductase yiak, domain 2"/>
    <property type="match status" value="1"/>
</dbReference>
<dbReference type="Pfam" id="PF02615">
    <property type="entry name" value="Ldh_2"/>
    <property type="match status" value="1"/>
</dbReference>
<dbReference type="InterPro" id="IPR003767">
    <property type="entry name" value="Malate/L-lactate_DH-like"/>
</dbReference>
<dbReference type="EMBL" id="UINC01192469">
    <property type="protein sequence ID" value="SVE07625.1"/>
    <property type="molecule type" value="Genomic_DNA"/>
</dbReference>
<dbReference type="InterPro" id="IPR036111">
    <property type="entry name" value="Mal/L-sulfo/L-lacto_DH-like_sf"/>
</dbReference>
<dbReference type="Gene3D" id="1.10.1530.10">
    <property type="match status" value="1"/>
</dbReference>
<protein>
    <recommendedName>
        <fullName evidence="4">Ldh family oxidoreductase</fullName>
    </recommendedName>
</protein>
<dbReference type="PANTHER" id="PTHR11091">
    <property type="entry name" value="OXIDOREDUCTASE-RELATED"/>
    <property type="match status" value="1"/>
</dbReference>